<dbReference type="InterPro" id="IPR023828">
    <property type="entry name" value="Peptidase_S8_Ser-AS"/>
</dbReference>
<proteinExistence type="inferred from homology"/>
<feature type="signal peptide" evidence="8">
    <location>
        <begin position="1"/>
        <end position="29"/>
    </location>
</feature>
<dbReference type="Gene3D" id="3.40.50.200">
    <property type="entry name" value="Peptidase S8/S53 domain"/>
    <property type="match status" value="1"/>
</dbReference>
<organism evidence="12">
    <name type="scientific">Aphanomyces astaci</name>
    <name type="common">Crayfish plague agent</name>
    <dbReference type="NCBI Taxonomy" id="112090"/>
    <lineage>
        <taxon>Eukaryota</taxon>
        <taxon>Sar</taxon>
        <taxon>Stramenopiles</taxon>
        <taxon>Oomycota</taxon>
        <taxon>Saprolegniomycetes</taxon>
        <taxon>Saprolegniales</taxon>
        <taxon>Verrucalvaceae</taxon>
        <taxon>Aphanomyces</taxon>
    </lineage>
</organism>
<feature type="domain" description="MBTPS1 third" evidence="11">
    <location>
        <begin position="470"/>
        <end position="575"/>
    </location>
</feature>
<comment type="catalytic activity">
    <reaction evidence="5">
        <text>Hydrolysis of proteins with broad specificity for peptide bonds, and a preference for a large uncharged residue in P1. Hydrolyzes peptide amides.</text>
        <dbReference type="EC" id="3.4.21.62"/>
    </reaction>
</comment>
<feature type="active site" description="Charge relay system" evidence="7">
    <location>
        <position position="179"/>
    </location>
</feature>
<keyword evidence="4 7" id="KW-0720">Serine protease</keyword>
<accession>W4GDI6</accession>
<gene>
    <name evidence="12" type="ORF">H257_09009</name>
</gene>
<dbReference type="InterPro" id="IPR022398">
    <property type="entry name" value="Peptidase_S8_His-AS"/>
</dbReference>
<dbReference type="Pfam" id="PF23094">
    <property type="entry name" value="MBTPS1_3rd"/>
    <property type="match status" value="1"/>
</dbReference>
<evidence type="ECO:0000259" key="10">
    <source>
        <dbReference type="Pfam" id="PF23090"/>
    </source>
</evidence>
<dbReference type="EMBL" id="KI913134">
    <property type="protein sequence ID" value="ETV77114.1"/>
    <property type="molecule type" value="Genomic_DNA"/>
</dbReference>
<dbReference type="InterPro" id="IPR015500">
    <property type="entry name" value="Peptidase_S8_subtilisin-rel"/>
</dbReference>
<feature type="chain" id="PRO_5004842346" description="subtilisin" evidence="8">
    <location>
        <begin position="30"/>
        <end position="902"/>
    </location>
</feature>
<evidence type="ECO:0000256" key="2">
    <source>
        <dbReference type="ARBA" id="ARBA00022670"/>
    </source>
</evidence>
<dbReference type="PRINTS" id="PR00723">
    <property type="entry name" value="SUBTILISIN"/>
</dbReference>
<feature type="domain" description="MBTPS1 fourth" evidence="10">
    <location>
        <begin position="589"/>
        <end position="829"/>
    </location>
</feature>
<dbReference type="InterPro" id="IPR000209">
    <property type="entry name" value="Peptidase_S8/S53_dom"/>
</dbReference>
<evidence type="ECO:0000256" key="7">
    <source>
        <dbReference type="PROSITE-ProRule" id="PRU01240"/>
    </source>
</evidence>
<keyword evidence="8" id="KW-0732">Signal</keyword>
<dbReference type="OrthoDB" id="1740355at2759"/>
<evidence type="ECO:0000256" key="8">
    <source>
        <dbReference type="SAM" id="SignalP"/>
    </source>
</evidence>
<dbReference type="GO" id="GO:0004252">
    <property type="term" value="F:serine-type endopeptidase activity"/>
    <property type="evidence" value="ECO:0007669"/>
    <property type="project" value="UniProtKB-UniRule"/>
</dbReference>
<sequence length="902" mass="98707">MPAATTLAGHAREVLRWIALLGVLHSTVASVAMDVCPCHLPLQVHEEYIVSFTTYDTLPALASRLDNVLATYESPVSASSSSLHRQIQRHNIPTDFVVWHLHDMSLSVIRWLRIQPGIKSIVRNRRLQLTSLTTTDPTAARQDTFTSSSASWNYMDDWDISRLRAQNITGHGIKVAIFDTGVDPDHARRHFRHVEDIVNWTDEPLLRDSDGHGSFVAGIIASVHPACPGIAPDVRLVSFRVFTSTSASYTSWLLDALNFALFLDVDVLNFSFGGPDFADAPFVDKIHECAANGVVIVSAVGNHGPQYGSVTNPADQIDVLGVGGLGLSPSTIARFSARGQTLWEINSGYGRVKPDAVAPSMFVRGLSGENTCRLMNGTSMAAPLASGMSALVLSRLTPSQRSTFGHVGFLKGLFLQTATRLPSLWNATMRSTDDENTWQHIYEQGAGRLDINQALAALPSAMANPTVVLFPSSLNLTDCPYMWPHCLQPLYHTRLPLVINITMFHPTAVTSHLVGTPKWTPSNAEDDYLAIQTSTGSDLFWPYSGAIGVHIRVTRSVPHPMTVSGHLTFFISDAPPVQLYVEIPLIPAPPQRQRVLWDQFRNVQYPSGYIPHDNLHQQVDPFDSQGDHPHTNFCDFFHRLLSHHRLFVEVLTTDYTCVGDWSLYGVLVITDPEDSWFASEVALVDAAVRRHDGLSVVVIADWFNPGLVRHHMSFWDATTLSTWQPVTGGANVPAINTLLAGFGVGLSSHVWSNVELLYMSGSALIDLPDPSFVLYANLTQDTKKDRGVDTGLFKQDMKEMAIAAMVQIQGGGRIVVYGDSSCVDSSTVSQMEHGTEMARAQCEAMIDGLVEYALSGHLPQNAEPVPGLHVAEADAADSDHPFLAKYSRVLGHVPGCPNVALS</sequence>
<dbReference type="SUPFAM" id="SSF52743">
    <property type="entry name" value="Subtilisin-like"/>
    <property type="match status" value="1"/>
</dbReference>
<dbReference type="Pfam" id="PF23090">
    <property type="entry name" value="MBTPS1_4th"/>
    <property type="match status" value="1"/>
</dbReference>
<feature type="active site" description="Charge relay system" evidence="7">
    <location>
        <position position="212"/>
    </location>
</feature>
<evidence type="ECO:0000259" key="9">
    <source>
        <dbReference type="Pfam" id="PF00082"/>
    </source>
</evidence>
<dbReference type="Pfam" id="PF00082">
    <property type="entry name" value="Peptidase_S8"/>
    <property type="match status" value="1"/>
</dbReference>
<name>W4GDI6_APHAT</name>
<dbReference type="AlphaFoldDB" id="W4GDI6"/>
<dbReference type="PROSITE" id="PS00137">
    <property type="entry name" value="SUBTILASE_HIS"/>
    <property type="match status" value="1"/>
</dbReference>
<evidence type="ECO:0000256" key="3">
    <source>
        <dbReference type="ARBA" id="ARBA00022801"/>
    </source>
</evidence>
<feature type="domain" description="Peptidase S8/S53" evidence="9">
    <location>
        <begin position="170"/>
        <end position="421"/>
    </location>
</feature>
<dbReference type="VEuPathDB" id="FungiDB:H257_09009"/>
<dbReference type="PANTHER" id="PTHR43806:SF7">
    <property type="entry name" value="MEMBRANE-BOUND TRANSCRIPTION FACTOR SITE-1 PROTEASE"/>
    <property type="match status" value="1"/>
</dbReference>
<feature type="active site" description="Charge relay system" evidence="7">
    <location>
        <position position="379"/>
    </location>
</feature>
<evidence type="ECO:0000256" key="4">
    <source>
        <dbReference type="ARBA" id="ARBA00022825"/>
    </source>
</evidence>
<dbReference type="PANTHER" id="PTHR43806">
    <property type="entry name" value="PEPTIDASE S8"/>
    <property type="match status" value="1"/>
</dbReference>
<dbReference type="GO" id="GO:0005794">
    <property type="term" value="C:Golgi apparatus"/>
    <property type="evidence" value="ECO:0007669"/>
    <property type="project" value="TreeGrafter"/>
</dbReference>
<dbReference type="PROSITE" id="PS00138">
    <property type="entry name" value="SUBTILASE_SER"/>
    <property type="match status" value="1"/>
</dbReference>
<dbReference type="InterPro" id="IPR036852">
    <property type="entry name" value="Peptidase_S8/S53_dom_sf"/>
</dbReference>
<comment type="similarity">
    <text evidence="1 7">Belongs to the peptidase S8 family.</text>
</comment>
<dbReference type="GeneID" id="20811005"/>
<dbReference type="PROSITE" id="PS51892">
    <property type="entry name" value="SUBTILASE"/>
    <property type="match status" value="1"/>
</dbReference>
<evidence type="ECO:0000313" key="12">
    <source>
        <dbReference type="EMBL" id="ETV77114.1"/>
    </source>
</evidence>
<protein>
    <recommendedName>
        <fullName evidence="6">subtilisin</fullName>
        <ecNumber evidence="6">3.4.21.62</ecNumber>
    </recommendedName>
</protein>
<dbReference type="RefSeq" id="XP_009833420.1">
    <property type="nucleotide sequence ID" value="XM_009835118.1"/>
</dbReference>
<keyword evidence="3 7" id="KW-0378">Hydrolase</keyword>
<dbReference type="InterPro" id="IPR050131">
    <property type="entry name" value="Peptidase_S8_subtilisin-like"/>
</dbReference>
<evidence type="ECO:0000259" key="11">
    <source>
        <dbReference type="Pfam" id="PF23094"/>
    </source>
</evidence>
<evidence type="ECO:0000256" key="5">
    <source>
        <dbReference type="ARBA" id="ARBA00023529"/>
    </source>
</evidence>
<reference evidence="12" key="1">
    <citation type="submission" date="2013-12" db="EMBL/GenBank/DDBJ databases">
        <title>The Genome Sequence of Aphanomyces astaci APO3.</title>
        <authorList>
            <consortium name="The Broad Institute Genomics Platform"/>
            <person name="Russ C."/>
            <person name="Tyler B."/>
            <person name="van West P."/>
            <person name="Dieguez-Uribeondo J."/>
            <person name="Young S.K."/>
            <person name="Zeng Q."/>
            <person name="Gargeya S."/>
            <person name="Fitzgerald M."/>
            <person name="Abouelleil A."/>
            <person name="Alvarado L."/>
            <person name="Chapman S.B."/>
            <person name="Gainer-Dewar J."/>
            <person name="Goldberg J."/>
            <person name="Griggs A."/>
            <person name="Gujja S."/>
            <person name="Hansen M."/>
            <person name="Howarth C."/>
            <person name="Imamovic A."/>
            <person name="Ireland A."/>
            <person name="Larimer J."/>
            <person name="McCowan C."/>
            <person name="Murphy C."/>
            <person name="Pearson M."/>
            <person name="Poon T.W."/>
            <person name="Priest M."/>
            <person name="Roberts A."/>
            <person name="Saif S."/>
            <person name="Shea T."/>
            <person name="Sykes S."/>
            <person name="Wortman J."/>
            <person name="Nusbaum C."/>
            <person name="Birren B."/>
        </authorList>
    </citation>
    <scope>NUCLEOTIDE SEQUENCE [LARGE SCALE GENOMIC DNA]</scope>
    <source>
        <strain evidence="12">APO3</strain>
    </source>
</reference>
<dbReference type="STRING" id="112090.W4GDI6"/>
<keyword evidence="2 7" id="KW-0645">Protease</keyword>
<dbReference type="EC" id="3.4.21.62" evidence="6"/>
<dbReference type="GO" id="GO:0006508">
    <property type="term" value="P:proteolysis"/>
    <property type="evidence" value="ECO:0007669"/>
    <property type="project" value="UniProtKB-KW"/>
</dbReference>
<dbReference type="InterPro" id="IPR057060">
    <property type="entry name" value="MBTPS1_3rd"/>
</dbReference>
<evidence type="ECO:0000256" key="6">
    <source>
        <dbReference type="ARBA" id="ARBA00023619"/>
    </source>
</evidence>
<dbReference type="InterPro" id="IPR057032">
    <property type="entry name" value="MBTPS1_4th"/>
</dbReference>
<evidence type="ECO:0000256" key="1">
    <source>
        <dbReference type="ARBA" id="ARBA00011073"/>
    </source>
</evidence>